<evidence type="ECO:0000256" key="5">
    <source>
        <dbReference type="ARBA" id="ARBA00022806"/>
    </source>
</evidence>
<feature type="region of interest" description="Disordered" evidence="11">
    <location>
        <begin position="701"/>
        <end position="745"/>
    </location>
</feature>
<dbReference type="InterPro" id="IPR004589">
    <property type="entry name" value="DNA_helicase_ATP-dep_RecQ"/>
</dbReference>
<accession>A0AA38PK55</accession>
<keyword evidence="7" id="KW-0238">DNA-binding</keyword>
<evidence type="ECO:0000256" key="4">
    <source>
        <dbReference type="ARBA" id="ARBA00022801"/>
    </source>
</evidence>
<evidence type="ECO:0000313" key="14">
    <source>
        <dbReference type="EMBL" id="KAJ3844211.1"/>
    </source>
</evidence>
<dbReference type="GO" id="GO:0043138">
    <property type="term" value="F:3'-5' DNA helicase activity"/>
    <property type="evidence" value="ECO:0007669"/>
    <property type="project" value="UniProtKB-EC"/>
</dbReference>
<dbReference type="AlphaFoldDB" id="A0AA38PK55"/>
<keyword evidence="2" id="KW-0479">Metal-binding</keyword>
<evidence type="ECO:0000256" key="1">
    <source>
        <dbReference type="ARBA" id="ARBA00005446"/>
    </source>
</evidence>
<dbReference type="InterPro" id="IPR036388">
    <property type="entry name" value="WH-like_DNA-bd_sf"/>
</dbReference>
<evidence type="ECO:0000256" key="6">
    <source>
        <dbReference type="ARBA" id="ARBA00022840"/>
    </source>
</evidence>
<dbReference type="InterPro" id="IPR001650">
    <property type="entry name" value="Helicase_C-like"/>
</dbReference>
<evidence type="ECO:0000313" key="15">
    <source>
        <dbReference type="Proteomes" id="UP001163846"/>
    </source>
</evidence>
<keyword evidence="4 10" id="KW-0378">Hydrolase</keyword>
<organism evidence="14 15">
    <name type="scientific">Lentinula raphanica</name>
    <dbReference type="NCBI Taxonomy" id="153919"/>
    <lineage>
        <taxon>Eukaryota</taxon>
        <taxon>Fungi</taxon>
        <taxon>Dikarya</taxon>
        <taxon>Basidiomycota</taxon>
        <taxon>Agaricomycotina</taxon>
        <taxon>Agaricomycetes</taxon>
        <taxon>Agaricomycetidae</taxon>
        <taxon>Agaricales</taxon>
        <taxon>Marasmiineae</taxon>
        <taxon>Omphalotaceae</taxon>
        <taxon>Lentinula</taxon>
    </lineage>
</organism>
<dbReference type="Pfam" id="PF00270">
    <property type="entry name" value="DEAD"/>
    <property type="match status" value="1"/>
</dbReference>
<proteinExistence type="inferred from homology"/>
<evidence type="ECO:0000259" key="12">
    <source>
        <dbReference type="PROSITE" id="PS51192"/>
    </source>
</evidence>
<reference evidence="14" key="1">
    <citation type="submission" date="2022-08" db="EMBL/GenBank/DDBJ databases">
        <authorList>
            <consortium name="DOE Joint Genome Institute"/>
            <person name="Min B."/>
            <person name="Riley R."/>
            <person name="Sierra-Patev S."/>
            <person name="Naranjo-Ortiz M."/>
            <person name="Looney B."/>
            <person name="Konkel Z."/>
            <person name="Slot J.C."/>
            <person name="Sakamoto Y."/>
            <person name="Steenwyk J.L."/>
            <person name="Rokas A."/>
            <person name="Carro J."/>
            <person name="Camarero S."/>
            <person name="Ferreira P."/>
            <person name="Molpeceres G."/>
            <person name="Ruiz-Duenas F.J."/>
            <person name="Serrano A."/>
            <person name="Henrissat B."/>
            <person name="Drula E."/>
            <person name="Hughes K.W."/>
            <person name="Mata J.L."/>
            <person name="Ishikawa N.K."/>
            <person name="Vargas-Isla R."/>
            <person name="Ushijima S."/>
            <person name="Smith C.A."/>
            <person name="Ahrendt S."/>
            <person name="Andreopoulos W."/>
            <person name="He G."/>
            <person name="Labutti K."/>
            <person name="Lipzen A."/>
            <person name="Ng V."/>
            <person name="Sandor L."/>
            <person name="Barry K."/>
            <person name="Martinez A.T."/>
            <person name="Xiao Y."/>
            <person name="Gibbons J.G."/>
            <person name="Terashima K."/>
            <person name="Hibbett D.S."/>
            <person name="Grigoriev I.V."/>
        </authorList>
    </citation>
    <scope>NUCLEOTIDE SEQUENCE</scope>
    <source>
        <strain evidence="14">TFB9207</strain>
    </source>
</reference>
<dbReference type="FunFam" id="3.40.50.300:FF:001544">
    <property type="entry name" value="ATP-dependent DNA helicase"/>
    <property type="match status" value="1"/>
</dbReference>
<keyword evidence="10" id="KW-0539">Nucleus</keyword>
<dbReference type="PANTHER" id="PTHR13710:SF105">
    <property type="entry name" value="ATP-DEPENDENT DNA HELICASE Q1"/>
    <property type="match status" value="1"/>
</dbReference>
<dbReference type="Pfam" id="PF16124">
    <property type="entry name" value="RecQ_Zn_bind"/>
    <property type="match status" value="1"/>
</dbReference>
<dbReference type="InterPro" id="IPR032284">
    <property type="entry name" value="RecQ_Zn-bd"/>
</dbReference>
<evidence type="ECO:0000256" key="7">
    <source>
        <dbReference type="ARBA" id="ARBA00023125"/>
    </source>
</evidence>
<comment type="catalytic activity">
    <reaction evidence="9 10">
        <text>Couples ATP hydrolysis with the unwinding of duplex DNA by translocating in the 3'-5' direction.</text>
        <dbReference type="EC" id="5.6.2.4"/>
    </reaction>
</comment>
<dbReference type="PROSITE" id="PS51192">
    <property type="entry name" value="HELICASE_ATP_BIND_1"/>
    <property type="match status" value="1"/>
</dbReference>
<comment type="catalytic activity">
    <reaction evidence="10">
        <text>ATP + H2O = ADP + phosphate + H(+)</text>
        <dbReference type="Rhea" id="RHEA:13065"/>
        <dbReference type="ChEBI" id="CHEBI:15377"/>
        <dbReference type="ChEBI" id="CHEBI:15378"/>
        <dbReference type="ChEBI" id="CHEBI:30616"/>
        <dbReference type="ChEBI" id="CHEBI:43474"/>
        <dbReference type="ChEBI" id="CHEBI:456216"/>
    </reaction>
</comment>
<evidence type="ECO:0000256" key="2">
    <source>
        <dbReference type="ARBA" id="ARBA00022723"/>
    </source>
</evidence>
<dbReference type="Proteomes" id="UP001163846">
    <property type="component" value="Unassembled WGS sequence"/>
</dbReference>
<keyword evidence="15" id="KW-1185">Reference proteome</keyword>
<evidence type="ECO:0000256" key="3">
    <source>
        <dbReference type="ARBA" id="ARBA00022741"/>
    </source>
</evidence>
<dbReference type="Gene3D" id="1.10.10.10">
    <property type="entry name" value="Winged helix-like DNA-binding domain superfamily/Winged helix DNA-binding domain"/>
    <property type="match status" value="1"/>
</dbReference>
<keyword evidence="6 10" id="KW-0067">ATP-binding</keyword>
<dbReference type="GO" id="GO:0005694">
    <property type="term" value="C:chromosome"/>
    <property type="evidence" value="ECO:0007669"/>
    <property type="project" value="TreeGrafter"/>
</dbReference>
<feature type="compositionally biased region" description="Low complexity" evidence="11">
    <location>
        <begin position="668"/>
        <end position="682"/>
    </location>
</feature>
<name>A0AA38PK55_9AGAR</name>
<feature type="domain" description="Helicase ATP-binding" evidence="12">
    <location>
        <begin position="51"/>
        <end position="233"/>
    </location>
</feature>
<dbReference type="CDD" id="cd18794">
    <property type="entry name" value="SF2_C_RecQ"/>
    <property type="match status" value="1"/>
</dbReference>
<dbReference type="SMART" id="SM00487">
    <property type="entry name" value="DEXDc"/>
    <property type="match status" value="1"/>
</dbReference>
<dbReference type="PANTHER" id="PTHR13710">
    <property type="entry name" value="DNA HELICASE RECQ FAMILY MEMBER"/>
    <property type="match status" value="1"/>
</dbReference>
<keyword evidence="3 10" id="KW-0547">Nucleotide-binding</keyword>
<keyword evidence="8" id="KW-0413">Isomerase</keyword>
<evidence type="ECO:0000256" key="10">
    <source>
        <dbReference type="RuleBase" id="RU364117"/>
    </source>
</evidence>
<protein>
    <recommendedName>
        <fullName evidence="10">ATP-dependent DNA helicase</fullName>
        <ecNumber evidence="10">5.6.2.4</ecNumber>
    </recommendedName>
</protein>
<dbReference type="Pfam" id="PF00271">
    <property type="entry name" value="Helicase_C"/>
    <property type="match status" value="1"/>
</dbReference>
<keyword evidence="5 10" id="KW-0347">Helicase</keyword>
<dbReference type="GO" id="GO:0000724">
    <property type="term" value="P:double-strand break repair via homologous recombination"/>
    <property type="evidence" value="ECO:0007669"/>
    <property type="project" value="TreeGrafter"/>
</dbReference>
<sequence>MVTKGAGSSRKARVDAIDYEKNRFQWDASMEDKMKSVFGIQSFRLCQRGVCNANMDGRDIVVVMPTGGGKSLTYQLPAILNTGVTLVLSPLISLITDQVMHLRSAGVEAVKITGSTPKSDQDVINAKLGRMIAGRDGGADEIKLLYCTPEKIAKSKRFLTLLQRLADASKLVRIVIDEAHCVSQLGHDFRPDYQKLHILRQLFPHVPIMALSATCPPLVLADLLKVLRLGPTVSPDAAPTSKDPPRTLYFTSPLYRPNLHYQVLPKATDSSKVFEEMTMWILANHRDDSGIVYCLSKRDAEKVAEELHSRGNIRTGVYHSERSESEKEKLHMNWQEGIVKVVCATIAFGLGIDKGDVRFVIHHSLSKSLDGYYQESGRAGRDGKDSDCILYYRAQDALTLSSMAMTDKDGSTKLYAMLSFAQNLTECRKIQFANYFSHSANISLTSWSTSAHDVCTHCDNCTRSKESFDTKDVTVEAWQLLRIVDEVMRTGGSATLAKVVELARSTGKAAYSGANPDGKKGRKRFGERKEAVIMDLDAVCGGKVDMRKEDVETLVVDLLLQGYFKEHYHSTPYSTVVYLQLGKRAPRLLRVTSKEALAAETPRLSCSFRNVKRPPRGRLSLTSNRKGKNKAIDTSTSSDIAKEQGHSGTQQFLSKHAKNFDENRHTVRSTTISSTSRTSSTSLQNGARHRAATNLVIISDEDEDACGSGAIDNESDGGSEEDVVDDWVDVATRNPPRKRRKTSHWEEAQLDEDVIELSSD</sequence>
<dbReference type="SMART" id="SM00490">
    <property type="entry name" value="HELICc"/>
    <property type="match status" value="1"/>
</dbReference>
<evidence type="ECO:0000259" key="13">
    <source>
        <dbReference type="PROSITE" id="PS51194"/>
    </source>
</evidence>
<evidence type="ECO:0000256" key="9">
    <source>
        <dbReference type="ARBA" id="ARBA00034617"/>
    </source>
</evidence>
<dbReference type="EC" id="5.6.2.4" evidence="10"/>
<comment type="caution">
    <text evidence="14">The sequence shown here is derived from an EMBL/GenBank/DDBJ whole genome shotgun (WGS) entry which is preliminary data.</text>
</comment>
<dbReference type="GO" id="GO:0005737">
    <property type="term" value="C:cytoplasm"/>
    <property type="evidence" value="ECO:0007669"/>
    <property type="project" value="TreeGrafter"/>
</dbReference>
<dbReference type="NCBIfam" id="TIGR00614">
    <property type="entry name" value="recQ_fam"/>
    <property type="match status" value="1"/>
</dbReference>
<dbReference type="GO" id="GO:0005524">
    <property type="term" value="F:ATP binding"/>
    <property type="evidence" value="ECO:0007669"/>
    <property type="project" value="UniProtKB-KW"/>
</dbReference>
<dbReference type="SUPFAM" id="SSF52540">
    <property type="entry name" value="P-loop containing nucleoside triphosphate hydrolases"/>
    <property type="match status" value="1"/>
</dbReference>
<feature type="domain" description="Helicase C-terminal" evidence="13">
    <location>
        <begin position="273"/>
        <end position="425"/>
    </location>
</feature>
<dbReference type="InterPro" id="IPR011545">
    <property type="entry name" value="DEAD/DEAH_box_helicase_dom"/>
</dbReference>
<dbReference type="GO" id="GO:0003677">
    <property type="term" value="F:DNA binding"/>
    <property type="evidence" value="ECO:0007669"/>
    <property type="project" value="UniProtKB-KW"/>
</dbReference>
<feature type="compositionally biased region" description="Acidic residues" evidence="11">
    <location>
        <begin position="713"/>
        <end position="728"/>
    </location>
</feature>
<dbReference type="GO" id="GO:0046872">
    <property type="term" value="F:metal ion binding"/>
    <property type="evidence" value="ECO:0007669"/>
    <property type="project" value="UniProtKB-KW"/>
</dbReference>
<dbReference type="InterPro" id="IPR027417">
    <property type="entry name" value="P-loop_NTPase"/>
</dbReference>
<dbReference type="EMBL" id="MU805958">
    <property type="protein sequence ID" value="KAJ3844211.1"/>
    <property type="molecule type" value="Genomic_DNA"/>
</dbReference>
<dbReference type="InterPro" id="IPR014001">
    <property type="entry name" value="Helicase_ATP-bd"/>
</dbReference>
<comment type="subcellular location">
    <subcellularLocation>
        <location evidence="10">Nucleus</location>
    </subcellularLocation>
</comment>
<evidence type="ECO:0000256" key="8">
    <source>
        <dbReference type="ARBA" id="ARBA00023235"/>
    </source>
</evidence>
<comment type="similarity">
    <text evidence="1 10">Belongs to the helicase family. RecQ subfamily.</text>
</comment>
<dbReference type="GO" id="GO:0009378">
    <property type="term" value="F:four-way junction helicase activity"/>
    <property type="evidence" value="ECO:0007669"/>
    <property type="project" value="TreeGrafter"/>
</dbReference>
<dbReference type="GO" id="GO:0005634">
    <property type="term" value="C:nucleus"/>
    <property type="evidence" value="ECO:0007669"/>
    <property type="project" value="UniProtKB-SubCell"/>
</dbReference>
<dbReference type="PROSITE" id="PS51194">
    <property type="entry name" value="HELICASE_CTER"/>
    <property type="match status" value="1"/>
</dbReference>
<dbReference type="Gene3D" id="3.40.50.300">
    <property type="entry name" value="P-loop containing nucleotide triphosphate hydrolases"/>
    <property type="match status" value="2"/>
</dbReference>
<dbReference type="FunFam" id="3.40.50.300:FF:001975">
    <property type="entry name" value="ATP-dependent DNA helicase"/>
    <property type="match status" value="1"/>
</dbReference>
<evidence type="ECO:0000256" key="11">
    <source>
        <dbReference type="SAM" id="MobiDB-lite"/>
    </source>
</evidence>
<dbReference type="GO" id="GO:0016787">
    <property type="term" value="F:hydrolase activity"/>
    <property type="evidence" value="ECO:0007669"/>
    <property type="project" value="UniProtKB-KW"/>
</dbReference>
<feature type="region of interest" description="Disordered" evidence="11">
    <location>
        <begin position="608"/>
        <end position="688"/>
    </location>
</feature>
<gene>
    <name evidence="14" type="ORF">F5878DRAFT_602685</name>
</gene>